<sequence length="115" mass="12042">MPSGGGSGRLLQRRHLHSPHCPGMSLLCAFAANVRVADISFGERVEAVLEREGVVTEPVADVLAASAPLAINVPPPPPSPPSVLPDFPDHRFKGNKAGRGYTVPLPGTPRLCAGY</sequence>
<protein>
    <submittedName>
        <fullName evidence="2">Uncharacterized protein</fullName>
    </submittedName>
</protein>
<name>A0A6T7WCT0_9EUKA</name>
<accession>A0A6T7WCT0</accession>
<proteinExistence type="predicted"/>
<gene>
    <name evidence="1" type="ORF">CPOL0286_LOCUS806</name>
    <name evidence="2" type="ORF">CPOL0286_LOCUS807</name>
</gene>
<reference evidence="2" key="1">
    <citation type="submission" date="2021-01" db="EMBL/GenBank/DDBJ databases">
        <authorList>
            <person name="Corre E."/>
            <person name="Pelletier E."/>
            <person name="Niang G."/>
            <person name="Scheremetjew M."/>
            <person name="Finn R."/>
            <person name="Kale V."/>
            <person name="Holt S."/>
            <person name="Cochrane G."/>
            <person name="Meng A."/>
            <person name="Brown T."/>
            <person name="Cohen L."/>
        </authorList>
    </citation>
    <scope>NUCLEOTIDE SEQUENCE</scope>
    <source>
        <strain evidence="2">UIO037</strain>
    </source>
</reference>
<dbReference type="EMBL" id="HBKO01001624">
    <property type="protein sequence ID" value="CAE2195453.1"/>
    <property type="molecule type" value="Transcribed_RNA"/>
</dbReference>
<dbReference type="AlphaFoldDB" id="A0A6T7WCT0"/>
<evidence type="ECO:0000313" key="2">
    <source>
        <dbReference type="EMBL" id="CAE2195454.1"/>
    </source>
</evidence>
<organism evidence="2">
    <name type="scientific">Prymnesium polylepis</name>
    <dbReference type="NCBI Taxonomy" id="72548"/>
    <lineage>
        <taxon>Eukaryota</taxon>
        <taxon>Haptista</taxon>
        <taxon>Haptophyta</taxon>
        <taxon>Prymnesiophyceae</taxon>
        <taxon>Prymnesiales</taxon>
        <taxon>Prymnesiaceae</taxon>
        <taxon>Prymnesium</taxon>
    </lineage>
</organism>
<dbReference type="EMBL" id="HBKO01001625">
    <property type="protein sequence ID" value="CAE2195454.1"/>
    <property type="molecule type" value="Transcribed_RNA"/>
</dbReference>
<evidence type="ECO:0000313" key="1">
    <source>
        <dbReference type="EMBL" id="CAE2195453.1"/>
    </source>
</evidence>